<reference evidence="2 3" key="1">
    <citation type="submission" date="2021-01" db="EMBL/GenBank/DDBJ databases">
        <title>Whole genome shotgun sequence of Verrucosispora lutea NBRC 106530.</title>
        <authorList>
            <person name="Komaki H."/>
            <person name="Tamura T."/>
        </authorList>
    </citation>
    <scope>NUCLEOTIDE SEQUENCE [LARGE SCALE GENOMIC DNA]</scope>
    <source>
        <strain evidence="2 3">NBRC 106530</strain>
    </source>
</reference>
<protein>
    <recommendedName>
        <fullName evidence="1">Trypsin-co-occurring domain-containing protein</fullName>
    </recommendedName>
</protein>
<organism evidence="2 3">
    <name type="scientific">Micromonospora lutea</name>
    <dbReference type="NCBI Taxonomy" id="419825"/>
    <lineage>
        <taxon>Bacteria</taxon>
        <taxon>Bacillati</taxon>
        <taxon>Actinomycetota</taxon>
        <taxon>Actinomycetes</taxon>
        <taxon>Micromonosporales</taxon>
        <taxon>Micromonosporaceae</taxon>
        <taxon>Micromonospora</taxon>
    </lineage>
</organism>
<name>A0ABQ4J1N0_9ACTN</name>
<keyword evidence="3" id="KW-1185">Reference proteome</keyword>
<dbReference type="RefSeq" id="WP_204003377.1">
    <property type="nucleotide sequence ID" value="NZ_BOPB01000030.1"/>
</dbReference>
<accession>A0ABQ4J1N0</accession>
<evidence type="ECO:0000259" key="1">
    <source>
        <dbReference type="Pfam" id="PF19631"/>
    </source>
</evidence>
<comment type="caution">
    <text evidence="2">The sequence shown here is derived from an EMBL/GenBank/DDBJ whole genome shotgun (WGS) entry which is preliminary data.</text>
</comment>
<proteinExistence type="predicted"/>
<feature type="domain" description="Trypsin-co-occurring" evidence="1">
    <location>
        <begin position="11"/>
        <end position="88"/>
    </location>
</feature>
<gene>
    <name evidence="2" type="ORF">Vlu01_47270</name>
</gene>
<dbReference type="Pfam" id="PF19631">
    <property type="entry name" value="Trypco2"/>
    <property type="match status" value="1"/>
</dbReference>
<evidence type="ECO:0000313" key="3">
    <source>
        <dbReference type="Proteomes" id="UP000643165"/>
    </source>
</evidence>
<evidence type="ECO:0000313" key="2">
    <source>
        <dbReference type="EMBL" id="GIJ24103.1"/>
    </source>
</evidence>
<sequence length="101" mass="10873">MSPVTPAEDLTLSEAVQSLREQILHAVDWADDESLTFAIESIEVELEVAVSTVVKGGVKAGLWTVVTVGGDAERHRSATHRVTLTLQPELAGGRVRINKRG</sequence>
<dbReference type="InterPro" id="IPR045608">
    <property type="entry name" value="Trypco2"/>
</dbReference>
<dbReference type="Proteomes" id="UP000643165">
    <property type="component" value="Unassembled WGS sequence"/>
</dbReference>
<dbReference type="EMBL" id="BOPB01000030">
    <property type="protein sequence ID" value="GIJ24103.1"/>
    <property type="molecule type" value="Genomic_DNA"/>
</dbReference>